<evidence type="ECO:0000313" key="2">
    <source>
        <dbReference type="EMBL" id="OWU73395.1"/>
    </source>
</evidence>
<dbReference type="PROSITE" id="PS51186">
    <property type="entry name" value="GNAT"/>
    <property type="match status" value="1"/>
</dbReference>
<dbReference type="OrthoDB" id="7365268at2"/>
<reference evidence="2 3" key="1">
    <citation type="submission" date="2013-04" db="EMBL/GenBank/DDBJ databases">
        <title>Oceanicola sp. 22II1-22F33 Genome Sequencing.</title>
        <authorList>
            <person name="Lai Q."/>
            <person name="Li G."/>
            <person name="Shao Z."/>
        </authorList>
    </citation>
    <scope>NUCLEOTIDE SEQUENCE [LARGE SCALE GENOMIC DNA]</scope>
    <source>
        <strain evidence="2 3">22II1-22F33</strain>
    </source>
</reference>
<dbReference type="RefSeq" id="WP_088650103.1">
    <property type="nucleotide sequence ID" value="NZ_AQQR01000004.1"/>
</dbReference>
<keyword evidence="3" id="KW-1185">Reference proteome</keyword>
<evidence type="ECO:0000313" key="3">
    <source>
        <dbReference type="Proteomes" id="UP000215377"/>
    </source>
</evidence>
<protein>
    <recommendedName>
        <fullName evidence="1">N-acetyltransferase domain-containing protein</fullName>
    </recommendedName>
</protein>
<gene>
    <name evidence="2" type="ORF">ATO3_11955</name>
</gene>
<accession>A0A225NHT4</accession>
<dbReference type="InterPro" id="IPR000182">
    <property type="entry name" value="GNAT_dom"/>
</dbReference>
<dbReference type="InterPro" id="IPR016181">
    <property type="entry name" value="Acyl_CoA_acyltransferase"/>
</dbReference>
<comment type="caution">
    <text evidence="2">The sequence shown here is derived from an EMBL/GenBank/DDBJ whole genome shotgun (WGS) entry which is preliminary data.</text>
</comment>
<sequence length="301" mass="32506">MTADRPDRAPERLRPAAAADRDAMQAFLAGHAETSMFLRSNLAAHGLDERCHPHGTTFWLLEAAGELTGVMGATNAGYLMVQAPGAGPAAWAEWNAALRGQLIRGITGEDRQVRRALAALGLRADRFAMNQAEPLYRLELDVLPSPCDVMRPAQPEERDMLVGWYTRYLLETGLTDDPDRAREEAGARARVACKPGASERLLIEDGRPVAAAALNARAGDMVQVGGVFVPEAERNRGLGRRVTAARLTQARDDGARVAILFANNPAAARAYEAIGFQRIGDYRVAVLSEPMFVGVAPGERP</sequence>
<dbReference type="SUPFAM" id="SSF55729">
    <property type="entry name" value="Acyl-CoA N-acyltransferases (Nat)"/>
    <property type="match status" value="1"/>
</dbReference>
<name>A0A225NHT4_9RHOB</name>
<dbReference type="Gene3D" id="3.40.630.30">
    <property type="match status" value="1"/>
</dbReference>
<dbReference type="Pfam" id="PF00583">
    <property type="entry name" value="Acetyltransf_1"/>
    <property type="match status" value="1"/>
</dbReference>
<feature type="domain" description="N-acetyltransferase" evidence="1">
    <location>
        <begin position="148"/>
        <end position="299"/>
    </location>
</feature>
<dbReference type="AlphaFoldDB" id="A0A225NHT4"/>
<evidence type="ECO:0000259" key="1">
    <source>
        <dbReference type="PROSITE" id="PS51186"/>
    </source>
</evidence>
<proteinExistence type="predicted"/>
<dbReference type="GO" id="GO:0016747">
    <property type="term" value="F:acyltransferase activity, transferring groups other than amino-acyl groups"/>
    <property type="evidence" value="ECO:0007669"/>
    <property type="project" value="InterPro"/>
</dbReference>
<dbReference type="Proteomes" id="UP000215377">
    <property type="component" value="Unassembled WGS sequence"/>
</dbReference>
<organism evidence="2 3">
    <name type="scientific">Marinibacterium profundimaris</name>
    <dbReference type="NCBI Taxonomy" id="1679460"/>
    <lineage>
        <taxon>Bacteria</taxon>
        <taxon>Pseudomonadati</taxon>
        <taxon>Pseudomonadota</taxon>
        <taxon>Alphaproteobacteria</taxon>
        <taxon>Rhodobacterales</taxon>
        <taxon>Paracoccaceae</taxon>
        <taxon>Marinibacterium</taxon>
    </lineage>
</organism>
<dbReference type="EMBL" id="AQQR01000004">
    <property type="protein sequence ID" value="OWU73395.1"/>
    <property type="molecule type" value="Genomic_DNA"/>
</dbReference>